<reference evidence="2" key="2">
    <citation type="journal article" date="2015" name="Fish Shellfish Immunol.">
        <title>Early steps in the European eel (Anguilla anguilla)-Vibrio vulnificus interaction in the gills: Role of the RtxA13 toxin.</title>
        <authorList>
            <person name="Callol A."/>
            <person name="Pajuelo D."/>
            <person name="Ebbesson L."/>
            <person name="Teles M."/>
            <person name="MacKenzie S."/>
            <person name="Amaro C."/>
        </authorList>
    </citation>
    <scope>NUCLEOTIDE SEQUENCE</scope>
</reference>
<proteinExistence type="predicted"/>
<reference evidence="2" key="1">
    <citation type="submission" date="2014-11" db="EMBL/GenBank/DDBJ databases">
        <authorList>
            <person name="Amaro Gonzalez C."/>
        </authorList>
    </citation>
    <scope>NUCLEOTIDE SEQUENCE</scope>
</reference>
<feature type="region of interest" description="Disordered" evidence="1">
    <location>
        <begin position="39"/>
        <end position="63"/>
    </location>
</feature>
<organism evidence="2">
    <name type="scientific">Anguilla anguilla</name>
    <name type="common">European freshwater eel</name>
    <name type="synonym">Muraena anguilla</name>
    <dbReference type="NCBI Taxonomy" id="7936"/>
    <lineage>
        <taxon>Eukaryota</taxon>
        <taxon>Metazoa</taxon>
        <taxon>Chordata</taxon>
        <taxon>Craniata</taxon>
        <taxon>Vertebrata</taxon>
        <taxon>Euteleostomi</taxon>
        <taxon>Actinopterygii</taxon>
        <taxon>Neopterygii</taxon>
        <taxon>Teleostei</taxon>
        <taxon>Anguilliformes</taxon>
        <taxon>Anguillidae</taxon>
        <taxon>Anguilla</taxon>
    </lineage>
</organism>
<evidence type="ECO:0000313" key="2">
    <source>
        <dbReference type="EMBL" id="JAH84707.1"/>
    </source>
</evidence>
<evidence type="ECO:0000256" key="1">
    <source>
        <dbReference type="SAM" id="MobiDB-lite"/>
    </source>
</evidence>
<accession>A0A0E9W2X1</accession>
<sequence>MEGIYDFNKDYGHRAQNSEICINTLASNGCCCSNTSCSKPVTPSVIRKSSEESLPNEAPPHTV</sequence>
<dbReference type="AlphaFoldDB" id="A0A0E9W2X1"/>
<name>A0A0E9W2X1_ANGAN</name>
<protein>
    <submittedName>
        <fullName evidence="2">Uncharacterized protein</fullName>
    </submittedName>
</protein>
<dbReference type="EMBL" id="GBXM01023870">
    <property type="protein sequence ID" value="JAH84707.1"/>
    <property type="molecule type" value="Transcribed_RNA"/>
</dbReference>